<sequence length="282" mass="29496">MSDAVDPRRASAALLALGAIGLWGTLAAISTRVTAVPPFLLTGLALLMGSLVGFKAFRHKPPPAAALALGVYGLFGFHFFLFLALRLAPPVEANLVNYLWPLLIVVLAPVIVPGIAWSTRHGIAALVGFSGAALLIASSAGSLGQGAWLGYAFALASAVIWSTYSLATRRFSHFPTGYVAWFCALSGVLALACHAIFEPSYVPKAPEWPFIAALGFGPMGLAFFLWDRALKRGDPRALGNLAYLTPLLSTLLLVLFGGGALTPLSIVAMVLILGGAILGSRK</sequence>
<evidence type="ECO:0000256" key="1">
    <source>
        <dbReference type="ARBA" id="ARBA00004141"/>
    </source>
</evidence>
<dbReference type="Proteomes" id="UP000501534">
    <property type="component" value="Chromosome"/>
</dbReference>
<feature type="domain" description="EamA" evidence="7">
    <location>
        <begin position="149"/>
        <end position="278"/>
    </location>
</feature>
<dbReference type="InterPro" id="IPR037185">
    <property type="entry name" value="EmrE-like"/>
</dbReference>
<feature type="transmembrane region" description="Helical" evidence="6">
    <location>
        <begin position="178"/>
        <end position="197"/>
    </location>
</feature>
<protein>
    <recommendedName>
        <fullName evidence="7">EamA domain-containing protein</fullName>
    </recommendedName>
</protein>
<comment type="similarity">
    <text evidence="2">Belongs to the EamA transporter family.</text>
</comment>
<feature type="transmembrane region" description="Helical" evidence="6">
    <location>
        <begin position="148"/>
        <end position="166"/>
    </location>
</feature>
<keyword evidence="5 6" id="KW-0472">Membrane</keyword>
<evidence type="ECO:0000313" key="8">
    <source>
        <dbReference type="EMBL" id="QJR10575.1"/>
    </source>
</evidence>
<dbReference type="PANTHER" id="PTHR32322">
    <property type="entry name" value="INNER MEMBRANE TRANSPORTER"/>
    <property type="match status" value="1"/>
</dbReference>
<feature type="transmembrane region" description="Helical" evidence="6">
    <location>
        <begin position="98"/>
        <end position="116"/>
    </location>
</feature>
<accession>A0A6M4GU99</accession>
<feature type="transmembrane region" description="Helical" evidence="6">
    <location>
        <begin position="238"/>
        <end position="256"/>
    </location>
</feature>
<feature type="transmembrane region" description="Helical" evidence="6">
    <location>
        <begin position="64"/>
        <end position="86"/>
    </location>
</feature>
<feature type="transmembrane region" description="Helical" evidence="6">
    <location>
        <begin position="37"/>
        <end position="57"/>
    </location>
</feature>
<keyword evidence="9" id="KW-1185">Reference proteome</keyword>
<dbReference type="SUPFAM" id="SSF103481">
    <property type="entry name" value="Multidrug resistance efflux transporter EmrE"/>
    <property type="match status" value="1"/>
</dbReference>
<evidence type="ECO:0000256" key="4">
    <source>
        <dbReference type="ARBA" id="ARBA00022989"/>
    </source>
</evidence>
<feature type="transmembrane region" description="Helical" evidence="6">
    <location>
        <begin position="209"/>
        <end position="226"/>
    </location>
</feature>
<evidence type="ECO:0000256" key="3">
    <source>
        <dbReference type="ARBA" id="ARBA00022692"/>
    </source>
</evidence>
<evidence type="ECO:0000313" key="9">
    <source>
        <dbReference type="Proteomes" id="UP000501534"/>
    </source>
</evidence>
<keyword evidence="4 6" id="KW-1133">Transmembrane helix</keyword>
<dbReference type="KEGG" id="uru:DSM104443_01639"/>
<dbReference type="PANTHER" id="PTHR32322:SF2">
    <property type="entry name" value="EAMA DOMAIN-CONTAINING PROTEIN"/>
    <property type="match status" value="1"/>
</dbReference>
<dbReference type="GO" id="GO:0016020">
    <property type="term" value="C:membrane"/>
    <property type="evidence" value="ECO:0007669"/>
    <property type="project" value="UniProtKB-SubCell"/>
</dbReference>
<gene>
    <name evidence="8" type="ORF">DSM104443_01639</name>
</gene>
<dbReference type="RefSeq" id="WP_212757041.1">
    <property type="nucleotide sequence ID" value="NZ_CP053069.1"/>
</dbReference>
<evidence type="ECO:0000256" key="5">
    <source>
        <dbReference type="ARBA" id="ARBA00023136"/>
    </source>
</evidence>
<reference evidence="8 9" key="1">
    <citation type="submission" date="2020-04" db="EMBL/GenBank/DDBJ databases">
        <title>Usitatibacter rugosus gen. nov., sp. nov. and Usitatibacter palustris sp. nov., novel members of Usitatibacteraceae fam. nov. within the order Nitrosomonadales isolated from soil.</title>
        <authorList>
            <person name="Huber K.J."/>
            <person name="Neumann-Schaal M."/>
            <person name="Geppert A."/>
            <person name="Luckner M."/>
            <person name="Wanner G."/>
            <person name="Overmann J."/>
        </authorList>
    </citation>
    <scope>NUCLEOTIDE SEQUENCE [LARGE SCALE GENOMIC DNA]</scope>
    <source>
        <strain evidence="8 9">0125_3</strain>
    </source>
</reference>
<evidence type="ECO:0000256" key="6">
    <source>
        <dbReference type="SAM" id="Phobius"/>
    </source>
</evidence>
<comment type="subcellular location">
    <subcellularLocation>
        <location evidence="1">Membrane</location>
        <topology evidence="1">Multi-pass membrane protein</topology>
    </subcellularLocation>
</comment>
<organism evidence="8 9">
    <name type="scientific">Usitatibacter rugosus</name>
    <dbReference type="NCBI Taxonomy" id="2732067"/>
    <lineage>
        <taxon>Bacteria</taxon>
        <taxon>Pseudomonadati</taxon>
        <taxon>Pseudomonadota</taxon>
        <taxon>Betaproteobacteria</taxon>
        <taxon>Nitrosomonadales</taxon>
        <taxon>Usitatibacteraceae</taxon>
        <taxon>Usitatibacter</taxon>
    </lineage>
</organism>
<evidence type="ECO:0000256" key="2">
    <source>
        <dbReference type="ARBA" id="ARBA00007362"/>
    </source>
</evidence>
<dbReference type="Pfam" id="PF00892">
    <property type="entry name" value="EamA"/>
    <property type="match status" value="2"/>
</dbReference>
<keyword evidence="3 6" id="KW-0812">Transmembrane</keyword>
<dbReference type="InterPro" id="IPR050638">
    <property type="entry name" value="AA-Vitamin_Transporters"/>
</dbReference>
<feature type="domain" description="EamA" evidence="7">
    <location>
        <begin position="11"/>
        <end position="136"/>
    </location>
</feature>
<evidence type="ECO:0000259" key="7">
    <source>
        <dbReference type="Pfam" id="PF00892"/>
    </source>
</evidence>
<feature type="transmembrane region" description="Helical" evidence="6">
    <location>
        <begin position="123"/>
        <end position="142"/>
    </location>
</feature>
<name>A0A6M4GU99_9PROT</name>
<dbReference type="AlphaFoldDB" id="A0A6M4GU99"/>
<proteinExistence type="inferred from homology"/>
<dbReference type="EMBL" id="CP053069">
    <property type="protein sequence ID" value="QJR10575.1"/>
    <property type="molecule type" value="Genomic_DNA"/>
</dbReference>
<dbReference type="InterPro" id="IPR000620">
    <property type="entry name" value="EamA_dom"/>
</dbReference>
<feature type="transmembrane region" description="Helical" evidence="6">
    <location>
        <begin position="262"/>
        <end position="279"/>
    </location>
</feature>